<comment type="caution">
    <text evidence="3">The sequence shown here is derived from an EMBL/GenBank/DDBJ whole genome shotgun (WGS) entry which is preliminary data.</text>
</comment>
<comment type="subcellular location">
    <subcellularLocation>
        <location evidence="1">Nucleus</location>
    </subcellularLocation>
</comment>
<keyword evidence="2" id="KW-0539">Nucleus</keyword>
<organism evidence="3 4">
    <name type="scientific">Cirrhinus mrigala</name>
    <name type="common">Mrigala</name>
    <dbReference type="NCBI Taxonomy" id="683832"/>
    <lineage>
        <taxon>Eukaryota</taxon>
        <taxon>Metazoa</taxon>
        <taxon>Chordata</taxon>
        <taxon>Craniata</taxon>
        <taxon>Vertebrata</taxon>
        <taxon>Euteleostomi</taxon>
        <taxon>Actinopterygii</taxon>
        <taxon>Neopterygii</taxon>
        <taxon>Teleostei</taxon>
        <taxon>Ostariophysi</taxon>
        <taxon>Cypriniformes</taxon>
        <taxon>Cyprinidae</taxon>
        <taxon>Labeoninae</taxon>
        <taxon>Labeonini</taxon>
        <taxon>Cirrhinus</taxon>
    </lineage>
</organism>
<reference evidence="3 4" key="1">
    <citation type="submission" date="2024-05" db="EMBL/GenBank/DDBJ databases">
        <title>Genome sequencing and assembly of Indian major carp, Cirrhinus mrigala (Hamilton, 1822).</title>
        <authorList>
            <person name="Mohindra V."/>
            <person name="Chowdhury L.M."/>
            <person name="Lal K."/>
            <person name="Jena J.K."/>
        </authorList>
    </citation>
    <scope>NUCLEOTIDE SEQUENCE [LARGE SCALE GENOMIC DNA]</scope>
    <source>
        <strain evidence="3">CM1030</strain>
        <tissue evidence="3">Blood</tissue>
    </source>
</reference>
<dbReference type="GO" id="GO:0005634">
    <property type="term" value="C:nucleus"/>
    <property type="evidence" value="ECO:0007669"/>
    <property type="project" value="UniProtKB-SubCell"/>
</dbReference>
<gene>
    <name evidence="3" type="ORF">M9458_021904</name>
</gene>
<dbReference type="EMBL" id="JAMKFB020000010">
    <property type="protein sequence ID" value="KAL0182529.1"/>
    <property type="molecule type" value="Genomic_DNA"/>
</dbReference>
<evidence type="ECO:0000256" key="2">
    <source>
        <dbReference type="ARBA" id="ARBA00023242"/>
    </source>
</evidence>
<dbReference type="InterPro" id="IPR012890">
    <property type="entry name" value="GCFC2-like"/>
</dbReference>
<accession>A0ABD0Q8N7</accession>
<proteinExistence type="predicted"/>
<dbReference type="PANTHER" id="PTHR12214">
    <property type="entry name" value="GC-RICH SEQUENCE DNA-BINDING FACTOR"/>
    <property type="match status" value="1"/>
</dbReference>
<sequence length="90" mass="10260">VVECFPVQWFSSLKGQQTLPQLENFCRYLKHLASSLYRSCVAGSDVEKRNVRDHIKEVVRLLGRLNALDHVIAVASEHGIKDIKTLLENK</sequence>
<evidence type="ECO:0000313" key="4">
    <source>
        <dbReference type="Proteomes" id="UP001529510"/>
    </source>
</evidence>
<dbReference type="Proteomes" id="UP001529510">
    <property type="component" value="Unassembled WGS sequence"/>
</dbReference>
<evidence type="ECO:0000256" key="1">
    <source>
        <dbReference type="ARBA" id="ARBA00004123"/>
    </source>
</evidence>
<keyword evidence="4" id="KW-1185">Reference proteome</keyword>
<feature type="non-terminal residue" evidence="3">
    <location>
        <position position="1"/>
    </location>
</feature>
<dbReference type="PANTHER" id="PTHR12214:SF2">
    <property type="entry name" value="PAX3- AND PAX7-BINDING PROTEIN 1"/>
    <property type="match status" value="1"/>
</dbReference>
<protein>
    <submittedName>
        <fullName evidence="3">Uncharacterized protein</fullName>
    </submittedName>
</protein>
<name>A0ABD0Q8N7_CIRMR</name>
<dbReference type="AlphaFoldDB" id="A0ABD0Q8N7"/>
<evidence type="ECO:0000313" key="3">
    <source>
        <dbReference type="EMBL" id="KAL0182529.1"/>
    </source>
</evidence>